<dbReference type="PANTHER" id="PTHR10648">
    <property type="entry name" value="SERINE/THREONINE-PROTEIN PHOSPHATASE PP2A 65 KDA REGULATORY SUBUNIT"/>
    <property type="match status" value="1"/>
</dbReference>
<feature type="repeat" description="HEAT" evidence="6">
    <location>
        <begin position="173"/>
        <end position="212"/>
    </location>
</feature>
<dbReference type="InterPro" id="IPR051023">
    <property type="entry name" value="PP2A_Regulatory_Subunit_A"/>
</dbReference>
<keyword evidence="2" id="KW-0677">Repeat</keyword>
<feature type="compositionally biased region" description="Basic and acidic residues" evidence="7">
    <location>
        <begin position="332"/>
        <end position="365"/>
    </location>
</feature>
<feature type="compositionally biased region" description="Low complexity" evidence="7">
    <location>
        <begin position="366"/>
        <end position="377"/>
    </location>
</feature>
<evidence type="ECO:0000256" key="2">
    <source>
        <dbReference type="ARBA" id="ARBA00022737"/>
    </source>
</evidence>
<dbReference type="InterPro" id="IPR016024">
    <property type="entry name" value="ARM-type_fold"/>
</dbReference>
<evidence type="ECO:0000256" key="3">
    <source>
        <dbReference type="ARBA" id="ARBA00054228"/>
    </source>
</evidence>
<dbReference type="FunFam" id="1.25.10.10:FF:000161">
    <property type="entry name" value="serine/threonine-protein phosphatase 4 regulatory subunit 1"/>
    <property type="match status" value="1"/>
</dbReference>
<name>A0A8C3WSJ3_9CETA</name>
<evidence type="ECO:0000256" key="4">
    <source>
        <dbReference type="ARBA" id="ARBA00065440"/>
    </source>
</evidence>
<dbReference type="PANTHER" id="PTHR10648:SF8">
    <property type="entry name" value="SERINE_THREONINE-PROTEIN PHOSPHATASE 4 REGULATORY SUBUNIT 1"/>
    <property type="match status" value="1"/>
</dbReference>
<dbReference type="GO" id="GO:0019888">
    <property type="term" value="F:protein phosphatase regulator activity"/>
    <property type="evidence" value="ECO:0007669"/>
    <property type="project" value="TreeGrafter"/>
</dbReference>
<feature type="region of interest" description="Disordered" evidence="7">
    <location>
        <begin position="329"/>
        <end position="442"/>
    </location>
</feature>
<dbReference type="PROSITE" id="PS50077">
    <property type="entry name" value="HEAT_REPEAT"/>
    <property type="match status" value="2"/>
</dbReference>
<evidence type="ECO:0000313" key="10">
    <source>
        <dbReference type="Proteomes" id="UP000694540"/>
    </source>
</evidence>
<feature type="region of interest" description="Disordered" evidence="7">
    <location>
        <begin position="533"/>
        <end position="567"/>
    </location>
</feature>
<comment type="subunit">
    <text evidence="4">Serine/threonine-protein phosphatase 4 (PP4) occurs in different assemblies of the catalytic and one or more regulatory subunits. Component of the PP4 complex PPP4C-PPP4R1. Interacts with HDAC3.</text>
</comment>
<feature type="domain" description="Putative WW-binding" evidence="8">
    <location>
        <begin position="447"/>
        <end position="478"/>
    </location>
</feature>
<dbReference type="SUPFAM" id="SSF48371">
    <property type="entry name" value="ARM repeat"/>
    <property type="match status" value="1"/>
</dbReference>
<evidence type="ECO:0000256" key="1">
    <source>
        <dbReference type="ARBA" id="ARBA00022553"/>
    </source>
</evidence>
<gene>
    <name evidence="9" type="primary">PPP4R1</name>
</gene>
<feature type="repeat" description="HEAT" evidence="6">
    <location>
        <begin position="132"/>
        <end position="170"/>
    </location>
</feature>
<proteinExistence type="predicted"/>
<dbReference type="Gene3D" id="1.25.10.10">
    <property type="entry name" value="Leucine-rich Repeat Variant"/>
    <property type="match status" value="2"/>
</dbReference>
<dbReference type="InterPro" id="IPR000357">
    <property type="entry name" value="HEAT"/>
</dbReference>
<organism evidence="9 10">
    <name type="scientific">Catagonus wagneri</name>
    <name type="common">Chacoan peccary</name>
    <dbReference type="NCBI Taxonomy" id="51154"/>
    <lineage>
        <taxon>Eukaryota</taxon>
        <taxon>Metazoa</taxon>
        <taxon>Chordata</taxon>
        <taxon>Craniata</taxon>
        <taxon>Vertebrata</taxon>
        <taxon>Euteleostomi</taxon>
        <taxon>Mammalia</taxon>
        <taxon>Eutheria</taxon>
        <taxon>Laurasiatheria</taxon>
        <taxon>Artiodactyla</taxon>
        <taxon>Suina</taxon>
        <taxon>Tayassuidae</taxon>
        <taxon>Catagonus</taxon>
    </lineage>
</organism>
<dbReference type="GeneTree" id="ENSGT00950000183066"/>
<dbReference type="InterPro" id="IPR033461">
    <property type="entry name" value="WRNPLPNID"/>
</dbReference>
<sequence length="943" mass="104796">MADLSLLQEDLQEDADGSGVDDYSSESDVIIVPSALDFVSQDEMLTPLGRLDKYAASENVFNRQMVARSLLDTLREVCDDERDCVAVLERISRLADDSEPTVRAELMEQVPHIALFCQENRPAIPYAFSKYLLPIVVRYLADQNNQVRKTSQAALLALLEQELIERFDVETKVCPVLVELTAPDSNDDVKTEAVAIMCKMAPMVGKDITERLILPRFCEMCCDCRMFHVRKVCAANFGDICSVVGQQATEEMLLPRFFQLCSDNVWGVRKACAECFMAVSCATCQEIRRTKLSALFINLISDPSRWVRQAAFQSLGPFISTFANPSSSGQYFKEENKSSEDTSVEEKNRIRDQEALEDAELRPEEAAAVPAVSSASVDLEGMVTGGTESPRQPPGETGASLSALSSEAQPEATSNEGDGKPGNCRSASQSEGGFGAQDPALPDQDLFNSFHFWRTPLPNIDLDMELEQGTGDTPSPEGAEDTPEVPGPASANITMATRKELEEMIENLEPHIDDPDVKAQVDVLAAALRASSLDARDEASEATRRAPRDEPATGEPPGCGLGHDATGPLISDAVESLDSALCYIRDDSDLSTNSGFSPDEERRSKVQDVVPQALLDQYLSMTDPSRAQTVDTEIAKHCAYSLPGVALTLGRQNWHCLRETYEALASDMQWKVRRTLAFSIHELAVILGDQLTAADLVPIFNGFLKDLDEVRIGVLKHLHDFLKLLHIDKRREYLYQLQEFLVTDNSRNWRFRAELAEQLILLLELYSPRDVYDYLRPIALNLCADKVSSVRWVSYKLVSEMVRKLHRAAPPSFGVDLIRELVESFGRCPRWSGRQAFVFVCQTVIEDDCLPMDQFALHLMPHLLTLANDRVPNVRVLLAKTLRQTLLEKEYFLTSASCHQEAVEQTIVALQMDRDSDVKYFASIHPASTKVSEDAMSTASSTY</sequence>
<reference evidence="9" key="1">
    <citation type="submission" date="2025-08" db="UniProtKB">
        <authorList>
            <consortium name="Ensembl"/>
        </authorList>
    </citation>
    <scope>IDENTIFICATION</scope>
</reference>
<dbReference type="InterPro" id="IPR021133">
    <property type="entry name" value="HEAT_type_2"/>
</dbReference>
<evidence type="ECO:0000313" key="9">
    <source>
        <dbReference type="Ensembl" id="ENSCWAP00000017147.1"/>
    </source>
</evidence>
<evidence type="ECO:0000256" key="6">
    <source>
        <dbReference type="PROSITE-ProRule" id="PRU00103"/>
    </source>
</evidence>
<dbReference type="Pfam" id="PF15017">
    <property type="entry name" value="WRNPLPNID"/>
    <property type="match status" value="1"/>
</dbReference>
<comment type="function">
    <text evidence="3">Regulatory subunit of serine/threonine-protein phosphatase 4. May play a role in regulation of cell division in renal glomeruli. The PPP4C-PPP4R1 PP4 complex may play a role in dephosphorylation and regulation of HDAC3. Plays a role in the inhibition of TNF-induced NF-kappa-B activation by regulating the dephosphorylation of TRAF2.</text>
</comment>
<feature type="region of interest" description="Disordered" evidence="7">
    <location>
        <begin position="464"/>
        <end position="490"/>
    </location>
</feature>
<dbReference type="Ensembl" id="ENSCWAT00000018592.1">
    <property type="protein sequence ID" value="ENSCWAP00000017147.1"/>
    <property type="gene ID" value="ENSCWAG00000013230.1"/>
</dbReference>
<dbReference type="GO" id="GO:0005737">
    <property type="term" value="C:cytoplasm"/>
    <property type="evidence" value="ECO:0007669"/>
    <property type="project" value="TreeGrafter"/>
</dbReference>
<keyword evidence="10" id="KW-1185">Reference proteome</keyword>
<feature type="compositionally biased region" description="Basic and acidic residues" evidence="7">
    <location>
        <begin position="534"/>
        <end position="551"/>
    </location>
</feature>
<feature type="compositionally biased region" description="Polar residues" evidence="7">
    <location>
        <begin position="399"/>
        <end position="416"/>
    </location>
</feature>
<keyword evidence="1" id="KW-0597">Phosphoprotein</keyword>
<dbReference type="Pfam" id="PF02985">
    <property type="entry name" value="HEAT"/>
    <property type="match status" value="1"/>
</dbReference>
<evidence type="ECO:0000256" key="7">
    <source>
        <dbReference type="SAM" id="MobiDB-lite"/>
    </source>
</evidence>
<protein>
    <recommendedName>
        <fullName evidence="5">Serine/threonine-protein phosphatase 4 regulatory subunit 1</fullName>
    </recommendedName>
</protein>
<evidence type="ECO:0000259" key="8">
    <source>
        <dbReference type="Pfam" id="PF15017"/>
    </source>
</evidence>
<dbReference type="InterPro" id="IPR011989">
    <property type="entry name" value="ARM-like"/>
</dbReference>
<accession>A0A8C3WSJ3</accession>
<dbReference type="Proteomes" id="UP000694540">
    <property type="component" value="Unplaced"/>
</dbReference>
<dbReference type="FunFam" id="1.25.10.10:FF:000156">
    <property type="entry name" value="Serine/threonine-protein phosphatase 4 regulatory subunit 1"/>
    <property type="match status" value="1"/>
</dbReference>
<reference evidence="9" key="2">
    <citation type="submission" date="2025-09" db="UniProtKB">
        <authorList>
            <consortium name="Ensembl"/>
        </authorList>
    </citation>
    <scope>IDENTIFICATION</scope>
</reference>
<evidence type="ECO:0000256" key="5">
    <source>
        <dbReference type="ARBA" id="ARBA00068943"/>
    </source>
</evidence>
<dbReference type="AlphaFoldDB" id="A0A8C3WSJ3"/>